<keyword evidence="3" id="KW-0472">Membrane</keyword>
<dbReference type="AlphaFoldDB" id="F0V220"/>
<keyword evidence="1" id="KW-0175">Coiled coil</keyword>
<sequence length="199" mass="22441">MFTFSKVISLGVVLVGGSGLSAYLIPYYLSGSKNSVNETLFKSSNSSSENWANFSKEEKEILAQLKILFSELSKTLKKSIELRDLINQSMQDFMKSITSTDSLLSSLYQKSKDLIENIEKLLGEAKQQSNRKMEIEANLRRNEYSRNLMKKIGESINSLYGNLEPIVKLIEEKDKENQTSNTTSSAGGALALRRKQRKH</sequence>
<feature type="coiled-coil region" evidence="1">
    <location>
        <begin position="104"/>
        <end position="138"/>
    </location>
</feature>
<feature type="transmembrane region" description="Helical" evidence="3">
    <location>
        <begin position="7"/>
        <end position="29"/>
    </location>
</feature>
<accession>F0V220</accession>
<evidence type="ECO:0000313" key="5">
    <source>
        <dbReference type="Proteomes" id="UP000008645"/>
    </source>
</evidence>
<name>F0V220_MYCS3</name>
<gene>
    <name evidence="4" type="ORF">MSUIS_06080</name>
</gene>
<dbReference type="HOGENOM" id="CLU_103312_0_0_14"/>
<dbReference type="Gene3D" id="1.20.120.20">
    <property type="entry name" value="Apolipoprotein"/>
    <property type="match status" value="1"/>
</dbReference>
<reference evidence="4 5" key="1">
    <citation type="journal article" date="2011" name="J. Bacteriol.">
        <title>Complete genome sequence of the hemotrophic Mycoplasma suis strain KI3806.</title>
        <authorList>
            <person name="Oehlerking J."/>
            <person name="Kube M."/>
            <person name="Felder K.M."/>
            <person name="Matter D."/>
            <person name="Wittenbrink M.M."/>
            <person name="Schwarzenbach S."/>
            <person name="Kramer M.M."/>
            <person name="Hoelzle K."/>
            <person name="Hoelzle L.E."/>
        </authorList>
    </citation>
    <scope>NUCLEOTIDE SEQUENCE [LARGE SCALE GENOMIC DNA]</scope>
    <source>
        <strain evidence="5">KI_3806</strain>
    </source>
</reference>
<dbReference type="Proteomes" id="UP000008645">
    <property type="component" value="Chromosome"/>
</dbReference>
<proteinExistence type="predicted"/>
<keyword evidence="3" id="KW-0812">Transmembrane</keyword>
<dbReference type="EMBL" id="FQ790233">
    <property type="protein sequence ID" value="CBZ40701.1"/>
    <property type="molecule type" value="Genomic_DNA"/>
</dbReference>
<dbReference type="RefSeq" id="WP_013609303.1">
    <property type="nucleotide sequence ID" value="NC_015153.1"/>
</dbReference>
<protein>
    <submittedName>
        <fullName evidence="4">Uncharacterized protein</fullName>
    </submittedName>
</protein>
<evidence type="ECO:0000256" key="1">
    <source>
        <dbReference type="SAM" id="Coils"/>
    </source>
</evidence>
<dbReference type="KEGG" id="msk:MSUIS_06080"/>
<evidence type="ECO:0000256" key="2">
    <source>
        <dbReference type="SAM" id="MobiDB-lite"/>
    </source>
</evidence>
<evidence type="ECO:0000256" key="3">
    <source>
        <dbReference type="SAM" id="Phobius"/>
    </source>
</evidence>
<evidence type="ECO:0000313" key="4">
    <source>
        <dbReference type="EMBL" id="CBZ40701.1"/>
    </source>
</evidence>
<organism evidence="4 5">
    <name type="scientific">Mycoplasma suis (strain KI_3806)</name>
    <dbReference type="NCBI Taxonomy" id="708248"/>
    <lineage>
        <taxon>Bacteria</taxon>
        <taxon>Bacillati</taxon>
        <taxon>Mycoplasmatota</taxon>
        <taxon>Mollicutes</taxon>
        <taxon>Mycoplasmataceae</taxon>
        <taxon>Mycoplasma</taxon>
    </lineage>
</organism>
<keyword evidence="3" id="KW-1133">Transmembrane helix</keyword>
<feature type="region of interest" description="Disordered" evidence="2">
    <location>
        <begin position="172"/>
        <end position="199"/>
    </location>
</feature>